<comment type="caution">
    <text evidence="2">The sequence shown here is derived from an EMBL/GenBank/DDBJ whole genome shotgun (WGS) entry which is preliminary data.</text>
</comment>
<proteinExistence type="predicted"/>
<gene>
    <name evidence="2" type="ORF">IWX90DRAFT_489035</name>
</gene>
<reference evidence="2 3" key="1">
    <citation type="journal article" date="2022" name="G3 (Bethesda)">
        <title>Enemy or ally: a genomic approach to elucidate the lifestyle of Phyllosticta citrichinaensis.</title>
        <authorList>
            <person name="Buijs V.A."/>
            <person name="Groenewald J.Z."/>
            <person name="Haridas S."/>
            <person name="LaButti K.M."/>
            <person name="Lipzen A."/>
            <person name="Martin F.M."/>
            <person name="Barry K."/>
            <person name="Grigoriev I.V."/>
            <person name="Crous P.W."/>
            <person name="Seidl M.F."/>
        </authorList>
    </citation>
    <scope>NUCLEOTIDE SEQUENCE [LARGE SCALE GENOMIC DNA]</scope>
    <source>
        <strain evidence="2 3">CBS 129764</strain>
    </source>
</reference>
<feature type="region of interest" description="Disordered" evidence="1">
    <location>
        <begin position="154"/>
        <end position="188"/>
    </location>
</feature>
<accession>A0ABR1XL89</accession>
<protein>
    <submittedName>
        <fullName evidence="2">Uncharacterized protein</fullName>
    </submittedName>
</protein>
<evidence type="ECO:0000256" key="1">
    <source>
        <dbReference type="SAM" id="MobiDB-lite"/>
    </source>
</evidence>
<organism evidence="2 3">
    <name type="scientific">Phyllosticta citrichinensis</name>
    <dbReference type="NCBI Taxonomy" id="1130410"/>
    <lineage>
        <taxon>Eukaryota</taxon>
        <taxon>Fungi</taxon>
        <taxon>Dikarya</taxon>
        <taxon>Ascomycota</taxon>
        <taxon>Pezizomycotina</taxon>
        <taxon>Dothideomycetes</taxon>
        <taxon>Dothideomycetes incertae sedis</taxon>
        <taxon>Botryosphaeriales</taxon>
        <taxon>Phyllostictaceae</taxon>
        <taxon>Phyllosticta</taxon>
    </lineage>
</organism>
<name>A0ABR1XL89_9PEZI</name>
<sequence>MIPVASKHKRSLNFLCGMDIRDAPHKEVAVIYGPRTYVDRVYGARNGGRPNPSQINTVSVADVVKQHLGFGPAPTFRTSERQDRCHLDPIELKIPKQRKRAHANATSGQTESAAWEDVRKKATQKLKEPVAGRARQTPRRISACFAGSQRFLQPAVQNETTQRDQEIRGGEIEAQRGDTSRHTSIEQDELPQSISEELYEAFTPPASRSAEDLPLAIATDTATSPSNTDGSLSALEPTVPAILTVDGPMESSLRRTSDSKISPLGSSLNGDAPIAYRKRRRRFRSNAITATFHVD</sequence>
<feature type="region of interest" description="Disordered" evidence="1">
    <location>
        <begin position="96"/>
        <end position="116"/>
    </location>
</feature>
<keyword evidence="3" id="KW-1185">Reference proteome</keyword>
<dbReference type="EMBL" id="JBBWUH010000008">
    <property type="protein sequence ID" value="KAK8159593.1"/>
    <property type="molecule type" value="Genomic_DNA"/>
</dbReference>
<dbReference type="Proteomes" id="UP001456524">
    <property type="component" value="Unassembled WGS sequence"/>
</dbReference>
<feature type="compositionally biased region" description="Basic and acidic residues" evidence="1">
    <location>
        <begin position="161"/>
        <end position="185"/>
    </location>
</feature>
<evidence type="ECO:0000313" key="2">
    <source>
        <dbReference type="EMBL" id="KAK8159593.1"/>
    </source>
</evidence>
<evidence type="ECO:0000313" key="3">
    <source>
        <dbReference type="Proteomes" id="UP001456524"/>
    </source>
</evidence>